<name>A0ABZ1BLI9_9FIRM</name>
<dbReference type="Gene3D" id="3.10.180.10">
    <property type="entry name" value="2,3-Dihydroxybiphenyl 1,2-Dioxygenase, domain 1"/>
    <property type="match status" value="1"/>
</dbReference>
<evidence type="ECO:0000313" key="2">
    <source>
        <dbReference type="EMBL" id="WRP13667.1"/>
    </source>
</evidence>
<accession>A0ABZ1BLI9</accession>
<evidence type="ECO:0000259" key="1">
    <source>
        <dbReference type="PROSITE" id="PS51819"/>
    </source>
</evidence>
<feature type="domain" description="VOC" evidence="1">
    <location>
        <begin position="2"/>
        <end position="114"/>
    </location>
</feature>
<dbReference type="InterPro" id="IPR037523">
    <property type="entry name" value="VOC_core"/>
</dbReference>
<keyword evidence="3" id="KW-1185">Reference proteome</keyword>
<dbReference type="PROSITE" id="PS51819">
    <property type="entry name" value="VOC"/>
    <property type="match status" value="1"/>
</dbReference>
<gene>
    <name evidence="2" type="ORF">VLY81_09440</name>
</gene>
<dbReference type="Proteomes" id="UP001333102">
    <property type="component" value="Chromosome"/>
</dbReference>
<reference evidence="3" key="1">
    <citation type="submission" date="2023-12" db="EMBL/GenBank/DDBJ databases">
        <title>Novel isolates from deep terrestrial aquifers shed light on the physiology and ecology of the class Limnochordia.</title>
        <authorList>
            <person name="Karnachuk O.V."/>
            <person name="Lukina A.P."/>
            <person name="Avakyan M.R."/>
            <person name="Kadnikov V."/>
            <person name="Begmatov S."/>
            <person name="Beletsky A.V."/>
            <person name="Mardanov A.V."/>
            <person name="Ravin N.V."/>
        </authorList>
    </citation>
    <scope>NUCLEOTIDE SEQUENCE [LARGE SCALE GENOMIC DNA]</scope>
    <source>
        <strain evidence="3">LN</strain>
    </source>
</reference>
<dbReference type="RefSeq" id="WP_324667912.1">
    <property type="nucleotide sequence ID" value="NZ_CP141614.1"/>
</dbReference>
<dbReference type="InterPro" id="IPR029068">
    <property type="entry name" value="Glyas_Bleomycin-R_OHBP_Dase"/>
</dbReference>
<dbReference type="EMBL" id="CP141614">
    <property type="protein sequence ID" value="WRP13667.1"/>
    <property type="molecule type" value="Genomic_DNA"/>
</dbReference>
<sequence length="120" mass="13668">MRRLHGLVFVTDMTRSVAFYRTLFQREPTYQSEHWTEFEVGGARLGLHTWDGQGSPAGAGTVRLFFEVEDIEAEKARLEQAGVRLRGQIVDLEGAGRDLLFEDPDGHVLELWQPPEKVSR</sequence>
<dbReference type="CDD" id="cd06587">
    <property type="entry name" value="VOC"/>
    <property type="match status" value="1"/>
</dbReference>
<dbReference type="SUPFAM" id="SSF54593">
    <property type="entry name" value="Glyoxalase/Bleomycin resistance protein/Dihydroxybiphenyl dioxygenase"/>
    <property type="match status" value="1"/>
</dbReference>
<dbReference type="InterPro" id="IPR052164">
    <property type="entry name" value="Anthracycline_SecMetBiosynth"/>
</dbReference>
<dbReference type="Pfam" id="PF00903">
    <property type="entry name" value="Glyoxalase"/>
    <property type="match status" value="1"/>
</dbReference>
<proteinExistence type="predicted"/>
<protein>
    <submittedName>
        <fullName evidence="2">VOC family protein</fullName>
    </submittedName>
</protein>
<dbReference type="PANTHER" id="PTHR33993">
    <property type="entry name" value="GLYOXALASE-RELATED"/>
    <property type="match status" value="1"/>
</dbReference>
<organism evidence="2 3">
    <name type="scientific">Geochorda subterranea</name>
    <dbReference type="NCBI Taxonomy" id="3109564"/>
    <lineage>
        <taxon>Bacteria</taxon>
        <taxon>Bacillati</taxon>
        <taxon>Bacillota</taxon>
        <taxon>Limnochordia</taxon>
        <taxon>Limnochordales</taxon>
        <taxon>Geochordaceae</taxon>
        <taxon>Geochorda</taxon>
    </lineage>
</organism>
<dbReference type="InterPro" id="IPR004360">
    <property type="entry name" value="Glyas_Fos-R_dOase_dom"/>
</dbReference>
<evidence type="ECO:0000313" key="3">
    <source>
        <dbReference type="Proteomes" id="UP001333102"/>
    </source>
</evidence>